<dbReference type="Gene3D" id="1.10.150.310">
    <property type="entry name" value="Tex RuvX-like domain-like"/>
    <property type="match status" value="1"/>
</dbReference>
<evidence type="ECO:0000256" key="1">
    <source>
        <dbReference type="SAM" id="MobiDB-lite"/>
    </source>
</evidence>
<dbReference type="Pfam" id="PF10531">
    <property type="entry name" value="SLBB"/>
    <property type="match status" value="1"/>
</dbReference>
<dbReference type="InterPro" id="IPR003583">
    <property type="entry name" value="Hlx-hairpin-Hlx_DNA-bd_motif"/>
</dbReference>
<dbReference type="EMBL" id="JBHTCP010000046">
    <property type="protein sequence ID" value="MFC7372693.1"/>
    <property type="molecule type" value="Genomic_DNA"/>
</dbReference>
<dbReference type="SMART" id="SM00278">
    <property type="entry name" value="HhH1"/>
    <property type="match status" value="2"/>
</dbReference>
<dbReference type="Gene3D" id="3.10.560.10">
    <property type="entry name" value="Outer membrane lipoprotein wza domain like"/>
    <property type="match status" value="1"/>
</dbReference>
<dbReference type="RefSeq" id="WP_379750260.1">
    <property type="nucleotide sequence ID" value="NZ_JBHTCP010000046.1"/>
</dbReference>
<dbReference type="SUPFAM" id="SSF47781">
    <property type="entry name" value="RuvA domain 2-like"/>
    <property type="match status" value="1"/>
</dbReference>
<dbReference type="InterPro" id="IPR019554">
    <property type="entry name" value="Soluble_ligand-bd"/>
</dbReference>
<accession>A0ABW2NTY5</accession>
<dbReference type="Pfam" id="PF12836">
    <property type="entry name" value="HHH_3"/>
    <property type="match status" value="1"/>
</dbReference>
<dbReference type="InterPro" id="IPR010994">
    <property type="entry name" value="RuvA_2-like"/>
</dbReference>
<dbReference type="PANTHER" id="PTHR21180:SF32">
    <property type="entry name" value="ENDONUCLEASE_EXONUCLEASE_PHOSPHATASE FAMILY DOMAIN-CONTAINING PROTEIN 1"/>
    <property type="match status" value="1"/>
</dbReference>
<reference evidence="4" key="1">
    <citation type="journal article" date="2019" name="Int. J. Syst. Evol. Microbiol.">
        <title>The Global Catalogue of Microorganisms (GCM) 10K type strain sequencing project: providing services to taxonomists for standard genome sequencing and annotation.</title>
        <authorList>
            <consortium name="The Broad Institute Genomics Platform"/>
            <consortium name="The Broad Institute Genome Sequencing Center for Infectious Disease"/>
            <person name="Wu L."/>
            <person name="Ma J."/>
        </authorList>
    </citation>
    <scope>NUCLEOTIDE SEQUENCE [LARGE SCALE GENOMIC DNA]</scope>
    <source>
        <strain evidence="4">NBRC 106396</strain>
    </source>
</reference>
<dbReference type="PANTHER" id="PTHR21180">
    <property type="entry name" value="ENDONUCLEASE/EXONUCLEASE/PHOSPHATASE FAMILY DOMAIN-CONTAINING PROTEIN 1"/>
    <property type="match status" value="1"/>
</dbReference>
<feature type="domain" description="Helix-hairpin-helix DNA-binding motif class 1" evidence="2">
    <location>
        <begin position="154"/>
        <end position="173"/>
    </location>
</feature>
<evidence type="ECO:0000313" key="4">
    <source>
        <dbReference type="Proteomes" id="UP001596549"/>
    </source>
</evidence>
<proteinExistence type="predicted"/>
<evidence type="ECO:0000313" key="3">
    <source>
        <dbReference type="EMBL" id="MFC7372693.1"/>
    </source>
</evidence>
<gene>
    <name evidence="3" type="ORF">ACFQPF_13525</name>
</gene>
<evidence type="ECO:0000259" key="2">
    <source>
        <dbReference type="SMART" id="SM00278"/>
    </source>
</evidence>
<feature type="domain" description="Helix-hairpin-helix DNA-binding motif class 1" evidence="2">
    <location>
        <begin position="184"/>
        <end position="203"/>
    </location>
</feature>
<keyword evidence="4" id="KW-1185">Reference proteome</keyword>
<organism evidence="3 4">
    <name type="scientific">Fictibacillus iocasae</name>
    <dbReference type="NCBI Taxonomy" id="2715437"/>
    <lineage>
        <taxon>Bacteria</taxon>
        <taxon>Bacillati</taxon>
        <taxon>Bacillota</taxon>
        <taxon>Bacilli</taxon>
        <taxon>Bacillales</taxon>
        <taxon>Fictibacillaceae</taxon>
        <taxon>Fictibacillus</taxon>
    </lineage>
</organism>
<feature type="compositionally biased region" description="Basic and acidic residues" evidence="1">
    <location>
        <begin position="49"/>
        <end position="58"/>
    </location>
</feature>
<feature type="region of interest" description="Disordered" evidence="1">
    <location>
        <begin position="36"/>
        <end position="60"/>
    </location>
</feature>
<dbReference type="Proteomes" id="UP001596549">
    <property type="component" value="Unassembled WGS sequence"/>
</dbReference>
<sequence length="208" mass="22486">MVRKHGKKAVLAGVLLVLFILYLAFGQERVSVDEREHSMPSIPQPAVQEPKKKDKNASVEEGGQDIWVDVKGEVVKPGVYQARSGKRVIHFIQLAGGFTKTADPKSVNLAAIATDEMVIYAAKEGEQHMIPAAQHESVGEAAAAIINVNSATEEELMKLPGVGPAKAAAIISYREENGPFSSMEDLLQVKGIGEKTAEQWAELISFSH</sequence>
<comment type="caution">
    <text evidence="3">The sequence shown here is derived from an EMBL/GenBank/DDBJ whole genome shotgun (WGS) entry which is preliminary data.</text>
</comment>
<dbReference type="InterPro" id="IPR004509">
    <property type="entry name" value="Competence_ComEA_HhH"/>
</dbReference>
<dbReference type="NCBIfam" id="TIGR00426">
    <property type="entry name" value="competence protein ComEA helix-hairpin-helix repeat region"/>
    <property type="match status" value="1"/>
</dbReference>
<name>A0ABW2NTY5_9BACL</name>
<dbReference type="InterPro" id="IPR051675">
    <property type="entry name" value="Endo/Exo/Phosphatase_dom_1"/>
</dbReference>
<protein>
    <submittedName>
        <fullName evidence="3">Helix-hairpin-helix domain-containing protein</fullName>
    </submittedName>
</protein>